<dbReference type="GO" id="GO:0030688">
    <property type="term" value="C:preribosome, small subunit precursor"/>
    <property type="evidence" value="ECO:0007669"/>
    <property type="project" value="TreeGrafter"/>
</dbReference>
<dbReference type="Gene3D" id="6.20.210.10">
    <property type="entry name" value="Nin one binding (NOB1), Zn-ribbon-like"/>
    <property type="match status" value="2"/>
</dbReference>
<feature type="compositionally biased region" description="Acidic residues" evidence="1">
    <location>
        <begin position="26"/>
        <end position="42"/>
    </location>
</feature>
<organism evidence="3">
    <name type="scientific">Amphimedon queenslandica</name>
    <name type="common">Sponge</name>
    <dbReference type="NCBI Taxonomy" id="400682"/>
    <lineage>
        <taxon>Eukaryota</taxon>
        <taxon>Metazoa</taxon>
        <taxon>Porifera</taxon>
        <taxon>Demospongiae</taxon>
        <taxon>Heteroscleromorpha</taxon>
        <taxon>Haplosclerida</taxon>
        <taxon>Niphatidae</taxon>
        <taxon>Amphimedon</taxon>
    </lineage>
</organism>
<dbReference type="AlphaFoldDB" id="A0A1X7TQG8"/>
<dbReference type="FunCoup" id="A0A1X7TQG8">
    <property type="interactions" value="664"/>
</dbReference>
<feature type="domain" description="Nin one binding (NOB1) Zn-ribbon-like" evidence="2">
    <location>
        <begin position="359"/>
        <end position="430"/>
    </location>
</feature>
<feature type="domain" description="Nin one binding (NOB1) Zn-ribbon-like" evidence="2">
    <location>
        <begin position="97"/>
        <end position="158"/>
    </location>
</feature>
<feature type="compositionally biased region" description="Acidic residues" evidence="1">
    <location>
        <begin position="280"/>
        <end position="304"/>
    </location>
</feature>
<evidence type="ECO:0000256" key="1">
    <source>
        <dbReference type="SAM" id="MobiDB-lite"/>
    </source>
</evidence>
<accession>A0A1X7TQG8</accession>
<dbReference type="InterPro" id="IPR014881">
    <property type="entry name" value="NOB1_Zn-bd"/>
</dbReference>
<feature type="region of interest" description="Disordered" evidence="1">
    <location>
        <begin position="26"/>
        <end position="46"/>
    </location>
</feature>
<dbReference type="GO" id="GO:0030490">
    <property type="term" value="P:maturation of SSU-rRNA"/>
    <property type="evidence" value="ECO:0007669"/>
    <property type="project" value="TreeGrafter"/>
</dbReference>
<dbReference type="OrthoDB" id="446759at2759"/>
<dbReference type="GO" id="GO:0046872">
    <property type="term" value="F:metal ion binding"/>
    <property type="evidence" value="ECO:0007669"/>
    <property type="project" value="UniProtKB-KW"/>
</dbReference>
<feature type="region of interest" description="Disordered" evidence="1">
    <location>
        <begin position="488"/>
        <end position="508"/>
    </location>
</feature>
<dbReference type="Pfam" id="PF08772">
    <property type="entry name" value="Zn_ribbon_NOB1"/>
    <property type="match status" value="2"/>
</dbReference>
<reference evidence="3" key="1">
    <citation type="submission" date="2017-05" db="UniProtKB">
        <authorList>
            <consortium name="EnsemblMetazoa"/>
        </authorList>
    </citation>
    <scope>IDENTIFICATION</scope>
</reference>
<dbReference type="InParanoid" id="A0A1X7TQG8"/>
<dbReference type="PANTHER" id="PTHR12814:SF2">
    <property type="entry name" value="RNA-BINDING PROTEIN NOB1"/>
    <property type="match status" value="1"/>
</dbReference>
<name>A0A1X7TQG8_AMPQE</name>
<dbReference type="SUPFAM" id="SSF144206">
    <property type="entry name" value="NOB1 zinc finger-like"/>
    <property type="match status" value="2"/>
</dbReference>
<dbReference type="PANTHER" id="PTHR12814">
    <property type="entry name" value="RNA-BINDING PROTEIN NOB1"/>
    <property type="match status" value="1"/>
</dbReference>
<dbReference type="GO" id="GO:0004521">
    <property type="term" value="F:RNA endonuclease activity"/>
    <property type="evidence" value="ECO:0007669"/>
    <property type="project" value="TreeGrafter"/>
</dbReference>
<evidence type="ECO:0000259" key="2">
    <source>
        <dbReference type="Pfam" id="PF08772"/>
    </source>
</evidence>
<dbReference type="InterPro" id="IPR039907">
    <property type="entry name" value="NOB1"/>
</dbReference>
<feature type="region of interest" description="Disordered" evidence="1">
    <location>
        <begin position="192"/>
        <end position="309"/>
    </location>
</feature>
<dbReference type="InterPro" id="IPR036283">
    <property type="entry name" value="NOB1_Zf-like_sf"/>
</dbReference>
<feature type="compositionally biased region" description="Polar residues" evidence="1">
    <location>
        <begin position="196"/>
        <end position="209"/>
    </location>
</feature>
<dbReference type="STRING" id="400682.A0A1X7TQG8"/>
<protein>
    <recommendedName>
        <fullName evidence="2">Nin one binding (NOB1) Zn-ribbon-like domain-containing protein</fullName>
    </recommendedName>
</protein>
<sequence>MIHMYLFIDGDEDTALTNDSLEGLIEEEEEEERGEGEDDDDSWITPDNYQSVCDGIGGLMEETIDEISVGCMTTDYAMQNVLLQFGLNVVSIDGMLIKRIRTYAQQCKACFKVYFKSGLLFCPNCGNKSMIKVLADVGKDGLIHYSSLSDKQFSHKGLRVLTDFSKKTGDYQSLSAVDLRLIALTYQLEKERGPQRGTNLRTDPMQTNKEQQRIPYSTAGFYTGKKPQKNKATLSDSFNDIDINKECDDTSTEQSTNSKEDREKEREQDGDKDTALTNDSLEEQLEEEEEEERGEGEGEDDDDSWITPDNYQSVCDGIGGLMEETIDEISVGCMTTDYAMQNVLLQIGLNVVSIDGMLIKRIRTYAQQCKACFKVYFRSGLLFCPNCGNKSMIKVLADVGKDGLIHYSSLSDKQFSHKGLRYSLPLPKGGRRPDQLLLSPAQRLTFRLPRSRNKSHPLDPDYISQTSPFSFNDVTSRGAQIAFRAGGGRGQVGGAWHRNPNQVRKKRK</sequence>
<evidence type="ECO:0000313" key="3">
    <source>
        <dbReference type="EnsemblMetazoa" id="Aqu2.1.17194_001"/>
    </source>
</evidence>
<feature type="compositionally biased region" description="Basic and acidic residues" evidence="1">
    <location>
        <begin position="258"/>
        <end position="274"/>
    </location>
</feature>
<dbReference type="eggNOG" id="KOG2463">
    <property type="taxonomic scope" value="Eukaryota"/>
</dbReference>
<dbReference type="EnsemblMetazoa" id="Aqu2.1.17194_001">
    <property type="protein sequence ID" value="Aqu2.1.17194_001"/>
    <property type="gene ID" value="Aqu2.1.17194"/>
</dbReference>
<dbReference type="GO" id="GO:0016787">
    <property type="term" value="F:hydrolase activity"/>
    <property type="evidence" value="ECO:0007669"/>
    <property type="project" value="UniProtKB-KW"/>
</dbReference>
<proteinExistence type="predicted"/>